<comment type="caution">
    <text evidence="12">The sequence shown here is derived from an EMBL/GenBank/DDBJ whole genome shotgun (WGS) entry which is preliminary data.</text>
</comment>
<dbReference type="PROSITE" id="PS50893">
    <property type="entry name" value="ABC_TRANSPORTER_2"/>
    <property type="match status" value="2"/>
</dbReference>
<dbReference type="SMART" id="SM00382">
    <property type="entry name" value="AAA"/>
    <property type="match status" value="2"/>
</dbReference>
<gene>
    <name evidence="12" type="ORF">GEV33_005872</name>
</gene>
<dbReference type="InterPro" id="IPR027417">
    <property type="entry name" value="P-loop_NTPase"/>
</dbReference>
<evidence type="ECO:0000256" key="8">
    <source>
        <dbReference type="ARBA" id="ARBA00023136"/>
    </source>
</evidence>
<dbReference type="InterPro" id="IPR036640">
    <property type="entry name" value="ABC1_TM_sf"/>
</dbReference>
<dbReference type="GO" id="GO:0140359">
    <property type="term" value="F:ABC-type transporter activity"/>
    <property type="evidence" value="ECO:0007669"/>
    <property type="project" value="InterPro"/>
</dbReference>
<evidence type="ECO:0000256" key="7">
    <source>
        <dbReference type="ARBA" id="ARBA00022989"/>
    </source>
</evidence>
<dbReference type="InterPro" id="IPR017871">
    <property type="entry name" value="ABC_transporter-like_CS"/>
</dbReference>
<dbReference type="InterPro" id="IPR003593">
    <property type="entry name" value="AAA+_ATPase"/>
</dbReference>
<dbReference type="SUPFAM" id="SSF52540">
    <property type="entry name" value="P-loop containing nucleoside triphosphate hydrolases"/>
    <property type="match status" value="3"/>
</dbReference>
<dbReference type="PANTHER" id="PTHR24223">
    <property type="entry name" value="ATP-BINDING CASSETTE SUB-FAMILY C"/>
    <property type="match status" value="1"/>
</dbReference>
<proteinExistence type="predicted"/>
<feature type="transmembrane region" description="Helical" evidence="9">
    <location>
        <begin position="48"/>
        <end position="70"/>
    </location>
</feature>
<reference evidence="12" key="2">
    <citation type="submission" date="2021-08" db="EMBL/GenBank/DDBJ databases">
        <authorList>
            <person name="Eriksson T."/>
        </authorList>
    </citation>
    <scope>NUCLEOTIDE SEQUENCE</scope>
    <source>
        <strain evidence="12">Stoneville</strain>
        <tissue evidence="12">Whole head</tissue>
    </source>
</reference>
<dbReference type="InterPro" id="IPR003439">
    <property type="entry name" value="ABC_transporter-like_ATP-bd"/>
</dbReference>
<evidence type="ECO:0000256" key="2">
    <source>
        <dbReference type="ARBA" id="ARBA00022448"/>
    </source>
</evidence>
<evidence type="ECO:0000256" key="5">
    <source>
        <dbReference type="ARBA" id="ARBA00022741"/>
    </source>
</evidence>
<feature type="domain" description="ABC transmembrane type-1" evidence="11">
    <location>
        <begin position="22"/>
        <end position="124"/>
    </location>
</feature>
<evidence type="ECO:0000256" key="4">
    <source>
        <dbReference type="ARBA" id="ARBA00022737"/>
    </source>
</evidence>
<keyword evidence="4" id="KW-0677">Repeat</keyword>
<evidence type="ECO:0000313" key="12">
    <source>
        <dbReference type="EMBL" id="KAH0816919.1"/>
    </source>
</evidence>
<dbReference type="InterPro" id="IPR011527">
    <property type="entry name" value="ABC1_TM_dom"/>
</dbReference>
<dbReference type="FunFam" id="3.40.50.300:FF:000973">
    <property type="entry name" value="Multidrug resistance-associated protein 4"/>
    <property type="match status" value="2"/>
</dbReference>
<keyword evidence="6" id="KW-0067">ATP-binding</keyword>
<comment type="subcellular location">
    <subcellularLocation>
        <location evidence="1">Membrane</location>
    </subcellularLocation>
</comment>
<evidence type="ECO:0000313" key="13">
    <source>
        <dbReference type="Proteomes" id="UP000719412"/>
    </source>
</evidence>
<dbReference type="AlphaFoldDB" id="A0A8J6HLN1"/>
<feature type="transmembrane region" description="Helical" evidence="9">
    <location>
        <begin position="6"/>
        <end position="27"/>
    </location>
</feature>
<protein>
    <submittedName>
        <fullName evidence="12">Uncharacterized protein</fullName>
    </submittedName>
</protein>
<evidence type="ECO:0000259" key="11">
    <source>
        <dbReference type="PROSITE" id="PS50929"/>
    </source>
</evidence>
<dbReference type="PANTHER" id="PTHR24223:SF448">
    <property type="entry name" value="FI20146P1-RELATED"/>
    <property type="match status" value="1"/>
</dbReference>
<feature type="domain" description="ABC transporter" evidence="10">
    <location>
        <begin position="102"/>
        <end position="323"/>
    </location>
</feature>
<keyword evidence="13" id="KW-1185">Reference proteome</keyword>
<sequence>MFGFRLILHGVLFCPLDVAVCLLPATFMRNLLNYFTLHQSSTTKKEALFDGLIISLAFFIRALSFSTFLLELTSLGMKFRIACSSLIYRKLLKMKSTTIQKISLGQIVNLLSNDVEQFEKAVVSSTSGELVAVVGAGGSGKSTLLQVILKEVSNLSGKVNIRGSLSYAPQEPWIFTGTLRENILLGEDMDERKYQEVIRVCCLEQDISRFSFGDNTLVGEKGVMLSGGQKARVSLARAIYRDADVYLLDDPLSAVDVHVANIIFYECIRNHLKNKCLILVTHQVQFLGNVDKVLLLDKGRVTASGNYSKIEGLIMKAVENSTEKDSSANIISLTEYDRPSETHEDRGSDTLNPYKSYCLAGHGWTTTCLLVMFFTFTQVIVNLYDCSFVFWVDSNNQSTTSNSKIQNFFDDTHFLTGAGKSSLISALFRLYDFEGTIFIDGLDTKAVPLHTLRSKIAIIPQEPVLFLGTLRRNLDPFDEYEDSYLWNALEDVEMKNFVSGLPSGLRLTIAHRTNTVMDSDKIVVMDSGNLVEFGNIEDLLQKPDGYFSGFVWQVRLLIKKRKKKFTEEDVVRPAKEHESKRLGDKIENLWNGEENSSKIPSLTRVLVKMFGFRMILYGMVYCIPDLAVCVSAKWDPNSSNSTLTDVTVTATSGKLVAVVGVPGSGKSTLLQVMLKEIPISSGSLSVTGSLSYAPQEPWIFTGTLRENILFGEKMDNTKYQEVIRVCCLEHDISRFSFGDNTLVGEKGVMLSGGQKARVSLARAIYRNADVYLLDDPLSAVDVHVANRIFYECIRGYLRNKCVVLRKSDSVWQL</sequence>
<dbReference type="GO" id="GO:0005524">
    <property type="term" value="F:ATP binding"/>
    <property type="evidence" value="ECO:0007669"/>
    <property type="project" value="UniProtKB-KW"/>
</dbReference>
<organism evidence="12 13">
    <name type="scientific">Tenebrio molitor</name>
    <name type="common">Yellow mealworm beetle</name>
    <dbReference type="NCBI Taxonomy" id="7067"/>
    <lineage>
        <taxon>Eukaryota</taxon>
        <taxon>Metazoa</taxon>
        <taxon>Ecdysozoa</taxon>
        <taxon>Arthropoda</taxon>
        <taxon>Hexapoda</taxon>
        <taxon>Insecta</taxon>
        <taxon>Pterygota</taxon>
        <taxon>Neoptera</taxon>
        <taxon>Endopterygota</taxon>
        <taxon>Coleoptera</taxon>
        <taxon>Polyphaga</taxon>
        <taxon>Cucujiformia</taxon>
        <taxon>Tenebrionidae</taxon>
        <taxon>Tenebrio</taxon>
    </lineage>
</organism>
<dbReference type="Proteomes" id="UP000719412">
    <property type="component" value="Unassembled WGS sequence"/>
</dbReference>
<keyword evidence="8 9" id="KW-0472">Membrane</keyword>
<feature type="domain" description="ABC transporter" evidence="10">
    <location>
        <begin position="623"/>
        <end position="813"/>
    </location>
</feature>
<reference evidence="12" key="1">
    <citation type="journal article" date="2020" name="J Insects Food Feed">
        <title>The yellow mealworm (Tenebrio molitor) genome: a resource for the emerging insects as food and feed industry.</title>
        <authorList>
            <person name="Eriksson T."/>
            <person name="Andere A."/>
            <person name="Kelstrup H."/>
            <person name="Emery V."/>
            <person name="Picard C."/>
        </authorList>
    </citation>
    <scope>NUCLEOTIDE SEQUENCE</scope>
    <source>
        <strain evidence="12">Stoneville</strain>
        <tissue evidence="12">Whole head</tissue>
    </source>
</reference>
<evidence type="ECO:0000259" key="10">
    <source>
        <dbReference type="PROSITE" id="PS50893"/>
    </source>
</evidence>
<keyword evidence="3 9" id="KW-0812">Transmembrane</keyword>
<dbReference type="SUPFAM" id="SSF90123">
    <property type="entry name" value="ABC transporter transmembrane region"/>
    <property type="match status" value="1"/>
</dbReference>
<dbReference type="GO" id="GO:0016887">
    <property type="term" value="F:ATP hydrolysis activity"/>
    <property type="evidence" value="ECO:0007669"/>
    <property type="project" value="InterPro"/>
</dbReference>
<dbReference type="PROSITE" id="PS00211">
    <property type="entry name" value="ABC_TRANSPORTER_1"/>
    <property type="match status" value="2"/>
</dbReference>
<dbReference type="InterPro" id="IPR050173">
    <property type="entry name" value="ABC_transporter_C-like"/>
</dbReference>
<evidence type="ECO:0000256" key="6">
    <source>
        <dbReference type="ARBA" id="ARBA00022840"/>
    </source>
</evidence>
<keyword evidence="7 9" id="KW-1133">Transmembrane helix</keyword>
<accession>A0A8J6HLN1</accession>
<dbReference type="Gene3D" id="1.20.1560.10">
    <property type="entry name" value="ABC transporter type 1, transmembrane domain"/>
    <property type="match status" value="1"/>
</dbReference>
<dbReference type="Pfam" id="PF00005">
    <property type="entry name" value="ABC_tran"/>
    <property type="match status" value="3"/>
</dbReference>
<keyword evidence="5" id="KW-0547">Nucleotide-binding</keyword>
<dbReference type="Gene3D" id="3.40.50.300">
    <property type="entry name" value="P-loop containing nucleotide triphosphate hydrolases"/>
    <property type="match status" value="4"/>
</dbReference>
<keyword evidence="2" id="KW-0813">Transport</keyword>
<dbReference type="CDD" id="cd03250">
    <property type="entry name" value="ABCC_MRP_domain1"/>
    <property type="match status" value="2"/>
</dbReference>
<dbReference type="GO" id="GO:0016020">
    <property type="term" value="C:membrane"/>
    <property type="evidence" value="ECO:0007669"/>
    <property type="project" value="UniProtKB-SubCell"/>
</dbReference>
<dbReference type="EMBL" id="JABDTM020020719">
    <property type="protein sequence ID" value="KAH0816919.1"/>
    <property type="molecule type" value="Genomic_DNA"/>
</dbReference>
<evidence type="ECO:0000256" key="1">
    <source>
        <dbReference type="ARBA" id="ARBA00004370"/>
    </source>
</evidence>
<dbReference type="PROSITE" id="PS50929">
    <property type="entry name" value="ABC_TM1F"/>
    <property type="match status" value="1"/>
</dbReference>
<evidence type="ECO:0000256" key="3">
    <source>
        <dbReference type="ARBA" id="ARBA00022692"/>
    </source>
</evidence>
<name>A0A8J6HLN1_TENMO</name>
<evidence type="ECO:0000256" key="9">
    <source>
        <dbReference type="SAM" id="Phobius"/>
    </source>
</evidence>